<dbReference type="InterPro" id="IPR004037">
    <property type="entry name" value="Ribosomal_eL8-like_CS"/>
</dbReference>
<sequence>MGKSKSSKSSKAMEVDVTPTPVPTQAKRTYVSPIAHPLSSDSLAKDLLGVAKKATPHKHVVRGVRDVVRAIRKGSKGLAVLAADSYPVDTISHVPVLCEDNQIPYVFVPSKRDLGVMTLTKRPTTCVLIVPGGKTGKDKQGLSDYQTNYDQCFQSVKSLNDSIAL</sequence>
<evidence type="ECO:0000259" key="4">
    <source>
        <dbReference type="Pfam" id="PF01248"/>
    </source>
</evidence>
<dbReference type="PANTHER" id="PTHR23105">
    <property type="entry name" value="RIBOSOMAL PROTEIN L7AE FAMILY MEMBER"/>
    <property type="match status" value="1"/>
</dbReference>
<dbReference type="OrthoDB" id="5364946at2759"/>
<dbReference type="InterPro" id="IPR004038">
    <property type="entry name" value="Ribosomal_eL8/eL30/eS12/Gad45"/>
</dbReference>
<reference evidence="5" key="1">
    <citation type="submission" date="2022-07" db="EMBL/GenBank/DDBJ databases">
        <title>Phylogenomic reconstructions and comparative analyses of Kickxellomycotina fungi.</title>
        <authorList>
            <person name="Reynolds N.K."/>
            <person name="Stajich J.E."/>
            <person name="Barry K."/>
            <person name="Grigoriev I.V."/>
            <person name="Crous P."/>
            <person name="Smith M.E."/>
        </authorList>
    </citation>
    <scope>NUCLEOTIDE SEQUENCE</scope>
    <source>
        <strain evidence="5">RSA 567</strain>
    </source>
</reference>
<gene>
    <name evidence="5" type="primary">NHP2</name>
    <name evidence="5" type="ORF">H4R34_005072</name>
</gene>
<dbReference type="EC" id="2.7.11.22" evidence="5"/>
<dbReference type="GO" id="GO:0042254">
    <property type="term" value="P:ribosome biogenesis"/>
    <property type="evidence" value="ECO:0007669"/>
    <property type="project" value="InterPro"/>
</dbReference>
<protein>
    <submittedName>
        <fullName evidence="5">SnoRNA-binding protein</fullName>
        <ecNumber evidence="5">2.7.11.22</ecNumber>
    </submittedName>
</protein>
<name>A0A9W8B322_9FUNG</name>
<dbReference type="InterPro" id="IPR018492">
    <property type="entry name" value="Ribosomal_eL8/Nhp2"/>
</dbReference>
<dbReference type="GO" id="GO:0003723">
    <property type="term" value="F:RNA binding"/>
    <property type="evidence" value="ECO:0007669"/>
    <property type="project" value="InterPro"/>
</dbReference>
<keyword evidence="5" id="KW-0808">Transferase</keyword>
<dbReference type="GO" id="GO:1990904">
    <property type="term" value="C:ribonucleoprotein complex"/>
    <property type="evidence" value="ECO:0007669"/>
    <property type="project" value="UniProtKB-KW"/>
</dbReference>
<comment type="similarity">
    <text evidence="1">Belongs to the eukaryotic ribosomal protein eL8 family.</text>
</comment>
<comment type="caution">
    <text evidence="5">The sequence shown here is derived from an EMBL/GenBank/DDBJ whole genome shotgun (WGS) entry which is preliminary data.</text>
</comment>
<dbReference type="Pfam" id="PF01248">
    <property type="entry name" value="Ribosomal_L7Ae"/>
    <property type="match status" value="1"/>
</dbReference>
<evidence type="ECO:0000256" key="3">
    <source>
        <dbReference type="SAM" id="MobiDB-lite"/>
    </source>
</evidence>
<dbReference type="Proteomes" id="UP001151582">
    <property type="component" value="Unassembled WGS sequence"/>
</dbReference>
<organism evidence="5 6">
    <name type="scientific">Dimargaris verticillata</name>
    <dbReference type="NCBI Taxonomy" id="2761393"/>
    <lineage>
        <taxon>Eukaryota</taxon>
        <taxon>Fungi</taxon>
        <taxon>Fungi incertae sedis</taxon>
        <taxon>Zoopagomycota</taxon>
        <taxon>Kickxellomycotina</taxon>
        <taxon>Dimargaritomycetes</taxon>
        <taxon>Dimargaritales</taxon>
        <taxon>Dimargaritaceae</taxon>
        <taxon>Dimargaris</taxon>
    </lineage>
</organism>
<keyword evidence="2" id="KW-0687">Ribonucleoprotein</keyword>
<evidence type="ECO:0000256" key="1">
    <source>
        <dbReference type="ARBA" id="ARBA00007337"/>
    </source>
</evidence>
<dbReference type="Gene3D" id="3.30.1330.30">
    <property type="match status" value="1"/>
</dbReference>
<proteinExistence type="inferred from homology"/>
<accession>A0A9W8B322</accession>
<feature type="region of interest" description="Disordered" evidence="3">
    <location>
        <begin position="1"/>
        <end position="24"/>
    </location>
</feature>
<evidence type="ECO:0000256" key="2">
    <source>
        <dbReference type="ARBA" id="ARBA00023274"/>
    </source>
</evidence>
<dbReference type="InterPro" id="IPR029064">
    <property type="entry name" value="Ribosomal_eL30-like_sf"/>
</dbReference>
<evidence type="ECO:0000313" key="5">
    <source>
        <dbReference type="EMBL" id="KAJ1973448.1"/>
    </source>
</evidence>
<dbReference type="AlphaFoldDB" id="A0A9W8B322"/>
<dbReference type="SUPFAM" id="SSF55315">
    <property type="entry name" value="L30e-like"/>
    <property type="match status" value="1"/>
</dbReference>
<dbReference type="PROSITE" id="PS01082">
    <property type="entry name" value="RIBOSOMAL_L7AE"/>
    <property type="match status" value="1"/>
</dbReference>
<feature type="domain" description="Ribosomal protein eL8/eL30/eS12/Gadd45" evidence="4">
    <location>
        <begin position="47"/>
        <end position="133"/>
    </location>
</feature>
<dbReference type="PRINTS" id="PR00881">
    <property type="entry name" value="L7ARS6FAMILY"/>
</dbReference>
<keyword evidence="6" id="KW-1185">Reference proteome</keyword>
<dbReference type="GO" id="GO:0004693">
    <property type="term" value="F:cyclin-dependent protein serine/threonine kinase activity"/>
    <property type="evidence" value="ECO:0007669"/>
    <property type="project" value="UniProtKB-EC"/>
</dbReference>
<evidence type="ECO:0000313" key="6">
    <source>
        <dbReference type="Proteomes" id="UP001151582"/>
    </source>
</evidence>
<dbReference type="EMBL" id="JANBQB010000821">
    <property type="protein sequence ID" value="KAJ1973448.1"/>
    <property type="molecule type" value="Genomic_DNA"/>
</dbReference>
<dbReference type="InterPro" id="IPR050257">
    <property type="entry name" value="eL8/uL1-like"/>
</dbReference>